<organism evidence="7 8">
    <name type="scientific">Plasmodiophora brassicae</name>
    <name type="common">Clubroot disease agent</name>
    <dbReference type="NCBI Taxonomy" id="37360"/>
    <lineage>
        <taxon>Eukaryota</taxon>
        <taxon>Sar</taxon>
        <taxon>Rhizaria</taxon>
        <taxon>Endomyxa</taxon>
        <taxon>Phytomyxea</taxon>
        <taxon>Plasmodiophorida</taxon>
        <taxon>Plasmodiophoridae</taxon>
        <taxon>Plasmodiophora</taxon>
    </lineage>
</organism>
<dbReference type="PANTHER" id="PTHR10416:SF0">
    <property type="entry name" value="DNA POLYMERASE DELTA SUBUNIT 2"/>
    <property type="match status" value="1"/>
</dbReference>
<dbReference type="GO" id="GO:0003677">
    <property type="term" value="F:DNA binding"/>
    <property type="evidence" value="ECO:0007669"/>
    <property type="project" value="InterPro"/>
</dbReference>
<dbReference type="PANTHER" id="PTHR10416">
    <property type="entry name" value="DNA POLYMERASE DELTA SUBUNIT 2"/>
    <property type="match status" value="1"/>
</dbReference>
<evidence type="ECO:0000313" key="8">
    <source>
        <dbReference type="Proteomes" id="UP000290189"/>
    </source>
</evidence>
<evidence type="ECO:0008006" key="9">
    <source>
        <dbReference type="Google" id="ProtNLM"/>
    </source>
</evidence>
<dbReference type="InterPro" id="IPR040663">
    <property type="entry name" value="DNA_pol_D_N"/>
</dbReference>
<sequence>MRKRCRSSTTANLHATLWLGRQLNRFAEVSLGQRLRDPAAWRLYESGAAAMTSTGLWRADPGGGRSEPRCLEDLLRDRPDDDQEYRRPTMDVTTDGDTFAISKMQFAQQYASIYFARLVLLRSKIIERLSSSGLDERKVKLCSTLLDVDPEIDCIIVGTIYKNMKLKPCVLDEYMTDPVVNETRVSAHALTGCYVAEDDTVELEDEHARLLLTGDGINVRRLVTGVVLAVRGRLQPSSGQFQVFETIVAGVSDQAPFPVVSRDKLVVLVSGLQAGGTSILPQLLVDYITGAIGSDAERCVMRDVARVVICGDSIRERTDTTDRNEVRTKWTMKAETSQIANALQSLDLFLEQLCSSVDVDILPGPLDPTNVAVPQQPIHHLLLPRSSALATMHRITNPCSMTLDGVMVLGTSGQNVTDIADYVDGLSRLDILEQTLMWRVIAPTCPDTLYGFPFNDHDPFVIKSVPHVYFAGNQPSFDTRIVEGAHGERVRLIAVPAFATTGQVVLLNLRNLDCHVMQFSSR</sequence>
<evidence type="ECO:0000256" key="3">
    <source>
        <dbReference type="ARBA" id="ARBA00022705"/>
    </source>
</evidence>
<dbReference type="EMBL" id="OVEO01000006">
    <property type="protein sequence ID" value="SPQ96871.1"/>
    <property type="molecule type" value="Genomic_DNA"/>
</dbReference>
<accession>A0A3P3Y9M7</accession>
<dbReference type="InterPro" id="IPR024826">
    <property type="entry name" value="DNA_pol_delta/II_ssu"/>
</dbReference>
<dbReference type="GO" id="GO:0043625">
    <property type="term" value="C:delta DNA polymerase complex"/>
    <property type="evidence" value="ECO:0007669"/>
    <property type="project" value="TreeGrafter"/>
</dbReference>
<proteinExistence type="inferred from homology"/>
<dbReference type="Pfam" id="PF18018">
    <property type="entry name" value="DNA_pol_D_N"/>
    <property type="match status" value="1"/>
</dbReference>
<evidence type="ECO:0000256" key="1">
    <source>
        <dbReference type="ARBA" id="ARBA00004123"/>
    </source>
</evidence>
<gene>
    <name evidence="7" type="ORF">PLBR_LOCUS4086</name>
</gene>
<dbReference type="InterPro" id="IPR041863">
    <property type="entry name" value="PolD2_C"/>
</dbReference>
<protein>
    <recommendedName>
        <fullName evidence="9">DNA polymerase alpha/delta/epsilon subunit B domain-containing protein</fullName>
    </recommendedName>
</protein>
<keyword evidence="7" id="KW-0496">Mitochondrion</keyword>
<feature type="domain" description="DNA polymerase delta subunit OB-fold" evidence="6">
    <location>
        <begin position="109"/>
        <end position="244"/>
    </location>
</feature>
<evidence type="ECO:0000256" key="2">
    <source>
        <dbReference type="ARBA" id="ARBA00006035"/>
    </source>
</evidence>
<feature type="domain" description="DNA polymerase alpha/delta/epsilon subunit B" evidence="5">
    <location>
        <begin position="266"/>
        <end position="479"/>
    </location>
</feature>
<dbReference type="Proteomes" id="UP000290189">
    <property type="component" value="Unassembled WGS sequence"/>
</dbReference>
<evidence type="ECO:0000259" key="6">
    <source>
        <dbReference type="Pfam" id="PF18018"/>
    </source>
</evidence>
<evidence type="ECO:0000256" key="4">
    <source>
        <dbReference type="ARBA" id="ARBA00023242"/>
    </source>
</evidence>
<evidence type="ECO:0000313" key="7">
    <source>
        <dbReference type="EMBL" id="SPQ96871.1"/>
    </source>
</evidence>
<dbReference type="Gene3D" id="2.40.50.430">
    <property type="match status" value="1"/>
</dbReference>
<keyword evidence="4" id="KW-0539">Nucleus</keyword>
<geneLocation type="mitochondrion" evidence="7"/>
<comment type="subcellular location">
    <subcellularLocation>
        <location evidence="1">Nucleus</location>
    </subcellularLocation>
</comment>
<dbReference type="AlphaFoldDB" id="A0A3P3Y9M7"/>
<name>A0A3P3Y9M7_PLABS</name>
<reference evidence="7 8" key="1">
    <citation type="submission" date="2018-03" db="EMBL/GenBank/DDBJ databases">
        <authorList>
            <person name="Fogelqvist J."/>
        </authorList>
    </citation>
    <scope>NUCLEOTIDE SEQUENCE [LARGE SCALE GENOMIC DNA]</scope>
</reference>
<dbReference type="Pfam" id="PF04042">
    <property type="entry name" value="DNA_pol_E_B"/>
    <property type="match status" value="1"/>
</dbReference>
<dbReference type="InterPro" id="IPR007185">
    <property type="entry name" value="DNA_pol_a/d/e_bsu"/>
</dbReference>
<comment type="similarity">
    <text evidence="2">Belongs to the DNA polymerase delta/II small subunit family.</text>
</comment>
<dbReference type="Gene3D" id="3.60.21.50">
    <property type="match status" value="1"/>
</dbReference>
<dbReference type="CDD" id="cd07387">
    <property type="entry name" value="MPP_PolD2_C"/>
    <property type="match status" value="1"/>
</dbReference>
<evidence type="ECO:0000259" key="5">
    <source>
        <dbReference type="Pfam" id="PF04042"/>
    </source>
</evidence>
<dbReference type="GO" id="GO:0006271">
    <property type="term" value="P:DNA strand elongation involved in DNA replication"/>
    <property type="evidence" value="ECO:0007669"/>
    <property type="project" value="TreeGrafter"/>
</dbReference>
<keyword evidence="3" id="KW-0235">DNA replication</keyword>